<organism evidence="1">
    <name type="scientific">bioreactor metagenome</name>
    <dbReference type="NCBI Taxonomy" id="1076179"/>
    <lineage>
        <taxon>unclassified sequences</taxon>
        <taxon>metagenomes</taxon>
        <taxon>ecological metagenomes</taxon>
    </lineage>
</organism>
<dbReference type="EMBL" id="VSSQ01067027">
    <property type="protein sequence ID" value="MPN19468.1"/>
    <property type="molecule type" value="Genomic_DNA"/>
</dbReference>
<reference evidence="1" key="1">
    <citation type="submission" date="2019-08" db="EMBL/GenBank/DDBJ databases">
        <authorList>
            <person name="Kucharzyk K."/>
            <person name="Murdoch R.W."/>
            <person name="Higgins S."/>
            <person name="Loffler F."/>
        </authorList>
    </citation>
    <scope>NUCLEOTIDE SEQUENCE</scope>
</reference>
<sequence>MLPDVLAVKEMRGEGNRGQLHRVGVMDHQQRLLDPGVELRQRDLAIEIALRQQRNALRTAVIGVVAEGHDAEVEVESAQFGIALEHLPILPDIEVGGLRGRAAVVKLVLHAVAPIVKRRFRHDLPLIQTGAHFRILVGEITRLMVGNRP</sequence>
<name>A0A645FY43_9ZZZZ</name>
<gene>
    <name evidence="1" type="ORF">SDC9_166837</name>
</gene>
<protein>
    <submittedName>
        <fullName evidence="1">Uncharacterized protein</fullName>
    </submittedName>
</protein>
<proteinExistence type="predicted"/>
<dbReference type="AlphaFoldDB" id="A0A645FY43"/>
<comment type="caution">
    <text evidence="1">The sequence shown here is derived from an EMBL/GenBank/DDBJ whole genome shotgun (WGS) entry which is preliminary data.</text>
</comment>
<evidence type="ECO:0000313" key="1">
    <source>
        <dbReference type="EMBL" id="MPN19468.1"/>
    </source>
</evidence>
<accession>A0A645FY43</accession>